<evidence type="ECO:0000313" key="1">
    <source>
        <dbReference type="EMBL" id="MFC7392001.1"/>
    </source>
</evidence>
<sequence length="64" mass="7432">MNLKNHIGEVIEIIYIDKAGKLSQRHAKIIDVTDHYLKGYCYNRRCVRIFLLKNILAVSQKGIC</sequence>
<proteinExistence type="predicted"/>
<gene>
    <name evidence="1" type="ORF">ACFQRG_03320</name>
</gene>
<reference evidence="2" key="1">
    <citation type="journal article" date="2019" name="Int. J. Syst. Evol. Microbiol.">
        <title>The Global Catalogue of Microorganisms (GCM) 10K type strain sequencing project: providing services to taxonomists for standard genome sequencing and annotation.</title>
        <authorList>
            <consortium name="The Broad Institute Genomics Platform"/>
            <consortium name="The Broad Institute Genome Sequencing Center for Infectious Disease"/>
            <person name="Wu L."/>
            <person name="Ma J."/>
        </authorList>
    </citation>
    <scope>NUCLEOTIDE SEQUENCE [LARGE SCALE GENOMIC DNA]</scope>
    <source>
        <strain evidence="2">CGMCC 1.16305</strain>
    </source>
</reference>
<evidence type="ECO:0000313" key="2">
    <source>
        <dbReference type="Proteomes" id="UP001596505"/>
    </source>
</evidence>
<keyword evidence="2" id="KW-1185">Reference proteome</keyword>
<dbReference type="Proteomes" id="UP001596505">
    <property type="component" value="Unassembled WGS sequence"/>
</dbReference>
<dbReference type="EMBL" id="JBHTCO010000004">
    <property type="protein sequence ID" value="MFC7392001.1"/>
    <property type="molecule type" value="Genomic_DNA"/>
</dbReference>
<comment type="caution">
    <text evidence="1">The sequence shown here is derived from an EMBL/GenBank/DDBJ whole genome shotgun (WGS) entry which is preliminary data.</text>
</comment>
<evidence type="ECO:0008006" key="3">
    <source>
        <dbReference type="Google" id="ProtNLM"/>
    </source>
</evidence>
<accession>A0ABW2PUK9</accession>
<name>A0ABW2PUK9_9BACL</name>
<organism evidence="1 2">
    <name type="scientific">Scopulibacillus cellulosilyticus</name>
    <dbReference type="NCBI Taxonomy" id="2665665"/>
    <lineage>
        <taxon>Bacteria</taxon>
        <taxon>Bacillati</taxon>
        <taxon>Bacillota</taxon>
        <taxon>Bacilli</taxon>
        <taxon>Bacillales</taxon>
        <taxon>Sporolactobacillaceae</taxon>
        <taxon>Scopulibacillus</taxon>
    </lineage>
</organism>
<protein>
    <recommendedName>
        <fullName evidence="3">WYL domain-containing protein</fullName>
    </recommendedName>
</protein>